<name>A0ACA9L6K1_9GLOM</name>
<reference evidence="1" key="1">
    <citation type="submission" date="2021-06" db="EMBL/GenBank/DDBJ databases">
        <authorList>
            <person name="Kallberg Y."/>
            <person name="Tangrot J."/>
            <person name="Rosling A."/>
        </authorList>
    </citation>
    <scope>NUCLEOTIDE SEQUENCE</scope>
    <source>
        <strain evidence="1">CL356</strain>
    </source>
</reference>
<accession>A0ACA9L6K1</accession>
<organism evidence="1 2">
    <name type="scientific">Acaulospora colombiana</name>
    <dbReference type="NCBI Taxonomy" id="27376"/>
    <lineage>
        <taxon>Eukaryota</taxon>
        <taxon>Fungi</taxon>
        <taxon>Fungi incertae sedis</taxon>
        <taxon>Mucoromycota</taxon>
        <taxon>Glomeromycotina</taxon>
        <taxon>Glomeromycetes</taxon>
        <taxon>Diversisporales</taxon>
        <taxon>Acaulosporaceae</taxon>
        <taxon>Acaulospora</taxon>
    </lineage>
</organism>
<gene>
    <name evidence="1" type="ORF">ACOLOM_LOCUS3335</name>
</gene>
<proteinExistence type="predicted"/>
<comment type="caution">
    <text evidence="1">The sequence shown here is derived from an EMBL/GenBank/DDBJ whole genome shotgun (WGS) entry which is preliminary data.</text>
</comment>
<dbReference type="Proteomes" id="UP000789525">
    <property type="component" value="Unassembled WGS sequence"/>
</dbReference>
<dbReference type="EMBL" id="CAJVPT010004918">
    <property type="protein sequence ID" value="CAG8513735.1"/>
    <property type="molecule type" value="Genomic_DNA"/>
</dbReference>
<protein>
    <submittedName>
        <fullName evidence="1">12914_t:CDS:1</fullName>
    </submittedName>
</protein>
<keyword evidence="2" id="KW-1185">Reference proteome</keyword>
<evidence type="ECO:0000313" key="1">
    <source>
        <dbReference type="EMBL" id="CAG8513735.1"/>
    </source>
</evidence>
<sequence>MAILLENMLVPNTSRGEKWMEKFVDEGVGGEEEDSNSARNQQRAPTVLATRYLRRGLGTDEVVDVEVDCEYPSPLLIPPFSLVTIRPGHLDIIVGI</sequence>
<evidence type="ECO:0000313" key="2">
    <source>
        <dbReference type="Proteomes" id="UP000789525"/>
    </source>
</evidence>